<reference evidence="1" key="1">
    <citation type="submission" date="2021-05" db="EMBL/GenBank/DDBJ databases">
        <title>Draft genomes of bacteria isolated from model marine particles.</title>
        <authorList>
            <person name="Datta M.S."/>
            <person name="Schwartzman J.A."/>
            <person name="Enke T.N."/>
            <person name="Saavedra J."/>
            <person name="Cermak N."/>
            <person name="Cordero O.X."/>
        </authorList>
    </citation>
    <scope>NUCLEOTIDE SEQUENCE</scope>
    <source>
        <strain evidence="1">I2M19</strain>
    </source>
</reference>
<dbReference type="Proteomes" id="UP001647509">
    <property type="component" value="Unassembled WGS sequence"/>
</dbReference>
<organism evidence="1 2">
    <name type="scientific">Pseudotamlana agarivorans</name>
    <dbReference type="NCBI Taxonomy" id="481183"/>
    <lineage>
        <taxon>Bacteria</taxon>
        <taxon>Pseudomonadati</taxon>
        <taxon>Bacteroidota</taxon>
        <taxon>Flavobacteriia</taxon>
        <taxon>Flavobacteriales</taxon>
        <taxon>Flavobacteriaceae</taxon>
        <taxon>Pseudotamlana</taxon>
    </lineage>
</organism>
<evidence type="ECO:0000313" key="2">
    <source>
        <dbReference type="Proteomes" id="UP001647509"/>
    </source>
</evidence>
<dbReference type="EMBL" id="JAHKPD010000012">
    <property type="protein sequence ID" value="MBU2950378.1"/>
    <property type="molecule type" value="Genomic_DNA"/>
</dbReference>
<keyword evidence="2" id="KW-1185">Reference proteome</keyword>
<accession>A0ACC5U808</accession>
<name>A0ACC5U808_9FLAO</name>
<gene>
    <name evidence="1" type="ORF">KO493_06690</name>
</gene>
<proteinExistence type="predicted"/>
<evidence type="ECO:0000313" key="1">
    <source>
        <dbReference type="EMBL" id="MBU2950378.1"/>
    </source>
</evidence>
<comment type="caution">
    <text evidence="1">The sequence shown here is derived from an EMBL/GenBank/DDBJ whole genome shotgun (WGS) entry which is preliminary data.</text>
</comment>
<protein>
    <submittedName>
        <fullName evidence="1">Uncharacterized protein</fullName>
    </submittedName>
</protein>
<sequence>MLRLGGNLKFYFVDDDNVFAYLRYARNITVDKDKFSNGNNLRLGIGFPFLKRDDFNLNLNVFGDINHFDLEDTDPLVFGNEDPVSIFFRSYGISVGIKF</sequence>